<reference evidence="10 11" key="1">
    <citation type="journal article" date="2014" name="Gene">
        <title>A comparative genomic analysis of the alkalitolerant soil bacterium Bacillus lehensis G1.</title>
        <authorList>
            <person name="Noor Y.M."/>
            <person name="Samsulrizal N.H."/>
            <person name="Jema'on N.A."/>
            <person name="Low K.O."/>
            <person name="Ramli A.N."/>
            <person name="Alias N.I."/>
            <person name="Damis S.I."/>
            <person name="Fuzi S.F."/>
            <person name="Isa M.N."/>
            <person name="Murad A.M."/>
            <person name="Raih M.F."/>
            <person name="Bakar F.D."/>
            <person name="Najimudin N."/>
            <person name="Mahadi N.M."/>
            <person name="Illias R.M."/>
        </authorList>
    </citation>
    <scope>NUCLEOTIDE SEQUENCE [LARGE SCALE GENOMIC DNA]</scope>
    <source>
        <strain evidence="10 11">G1</strain>
    </source>
</reference>
<evidence type="ECO:0000256" key="6">
    <source>
        <dbReference type="ARBA" id="ARBA00023014"/>
    </source>
</evidence>
<dbReference type="InterPro" id="IPR051536">
    <property type="entry name" value="UDG_Type-4/5"/>
</dbReference>
<dbReference type="RefSeq" id="WP_038481573.1">
    <property type="nucleotide sequence ID" value="NZ_CP003923.1"/>
</dbReference>
<evidence type="ECO:0000313" key="10">
    <source>
        <dbReference type="EMBL" id="AIC95156.1"/>
    </source>
</evidence>
<evidence type="ECO:0000256" key="2">
    <source>
        <dbReference type="ARBA" id="ARBA00022723"/>
    </source>
</evidence>
<keyword evidence="4" id="KW-0378">Hydrolase</keyword>
<keyword evidence="3" id="KW-0227">DNA damage</keyword>
<dbReference type="EMBL" id="CP003923">
    <property type="protein sequence ID" value="AIC95156.1"/>
    <property type="molecule type" value="Genomic_DNA"/>
</dbReference>
<dbReference type="STRING" id="1246626.BleG1_2589"/>
<dbReference type="SUPFAM" id="SSF52141">
    <property type="entry name" value="Uracil-DNA glycosylase-like"/>
    <property type="match status" value="1"/>
</dbReference>
<gene>
    <name evidence="10" type="ORF">BleG1_2589</name>
</gene>
<dbReference type="InterPro" id="IPR005122">
    <property type="entry name" value="Uracil-DNA_glycosylase-like"/>
</dbReference>
<dbReference type="Proteomes" id="UP000027142">
    <property type="component" value="Chromosome"/>
</dbReference>
<keyword evidence="6" id="KW-0411">Iron-sulfur</keyword>
<keyword evidence="11" id="KW-1185">Reference proteome</keyword>
<dbReference type="CDD" id="cd10030">
    <property type="entry name" value="UDG-F4_TTUDGA_SPO1dp_like"/>
    <property type="match status" value="1"/>
</dbReference>
<evidence type="ECO:0000256" key="8">
    <source>
        <dbReference type="SAM" id="MobiDB-lite"/>
    </source>
</evidence>
<dbReference type="PANTHER" id="PTHR33693:SF1">
    <property type="entry name" value="TYPE-4 URACIL-DNA GLYCOSYLASE"/>
    <property type="match status" value="1"/>
</dbReference>
<dbReference type="GO" id="GO:0006281">
    <property type="term" value="P:DNA repair"/>
    <property type="evidence" value="ECO:0007669"/>
    <property type="project" value="UniProtKB-KW"/>
</dbReference>
<keyword evidence="7" id="KW-0234">DNA repair</keyword>
<keyword evidence="2" id="KW-0479">Metal-binding</keyword>
<keyword evidence="5" id="KW-0408">Iron</keyword>
<dbReference type="KEGG" id="ble:BleG1_2589"/>
<evidence type="ECO:0000256" key="4">
    <source>
        <dbReference type="ARBA" id="ARBA00022801"/>
    </source>
</evidence>
<dbReference type="eggNOG" id="COG1573">
    <property type="taxonomic scope" value="Bacteria"/>
</dbReference>
<proteinExistence type="predicted"/>
<evidence type="ECO:0000259" key="9">
    <source>
        <dbReference type="SMART" id="SM00986"/>
    </source>
</evidence>
<dbReference type="AlphaFoldDB" id="A0A060LV65"/>
<evidence type="ECO:0000313" key="11">
    <source>
        <dbReference type="Proteomes" id="UP000027142"/>
    </source>
</evidence>
<protein>
    <submittedName>
        <fullName evidence="10">Uracil-DNA glycosylase</fullName>
    </submittedName>
</protein>
<dbReference type="SMART" id="SM00987">
    <property type="entry name" value="UreE_C"/>
    <property type="match status" value="1"/>
</dbReference>
<evidence type="ECO:0000256" key="7">
    <source>
        <dbReference type="ARBA" id="ARBA00023204"/>
    </source>
</evidence>
<accession>A0A060LV65</accession>
<dbReference type="GO" id="GO:0097506">
    <property type="term" value="F:deaminated base DNA N-glycosylase activity"/>
    <property type="evidence" value="ECO:0007669"/>
    <property type="project" value="UniProtKB-ARBA"/>
</dbReference>
<dbReference type="InterPro" id="IPR036895">
    <property type="entry name" value="Uracil-DNA_glycosylase-like_sf"/>
</dbReference>
<evidence type="ECO:0000256" key="1">
    <source>
        <dbReference type="ARBA" id="ARBA00022485"/>
    </source>
</evidence>
<evidence type="ECO:0000256" key="3">
    <source>
        <dbReference type="ARBA" id="ARBA00022763"/>
    </source>
</evidence>
<dbReference type="GO" id="GO:0051539">
    <property type="term" value="F:4 iron, 4 sulfur cluster binding"/>
    <property type="evidence" value="ECO:0007669"/>
    <property type="project" value="UniProtKB-KW"/>
</dbReference>
<evidence type="ECO:0000256" key="5">
    <source>
        <dbReference type="ARBA" id="ARBA00023004"/>
    </source>
</evidence>
<dbReference type="HOGENOM" id="CLU_044815_1_2_9"/>
<dbReference type="PATRIC" id="fig|1246626.3.peg.2582"/>
<dbReference type="SMART" id="SM00986">
    <property type="entry name" value="UDG"/>
    <property type="match status" value="1"/>
</dbReference>
<dbReference type="GO" id="GO:0046872">
    <property type="term" value="F:metal ion binding"/>
    <property type="evidence" value="ECO:0007669"/>
    <property type="project" value="UniProtKB-KW"/>
</dbReference>
<sequence>MLKSEIIQDAKRRMQPFPCEGFLHGEGNERARVLFVGEAPGRTEIVTGKPFSGQSEKSFEAYLQLIGLSREDIYVTSTVRSRPYKTDSKSINKPVQERGNRTPTKREIAAHAVLLDETIASIQPEIIVTLGRIALERLASSQFKVSVQHGKPFCTKLRSYGSEGTYTRKNWSIVFPTYHPSAIFYRPAIKESILADMKELKQLLTIL</sequence>
<dbReference type="Pfam" id="PF03167">
    <property type="entry name" value="UDG"/>
    <property type="match status" value="1"/>
</dbReference>
<name>A0A060LV65_9BACI</name>
<dbReference type="OrthoDB" id="5290748at2"/>
<keyword evidence="1" id="KW-0004">4Fe-4S</keyword>
<feature type="domain" description="Uracil-DNA glycosylase-like" evidence="9">
    <location>
        <begin position="24"/>
        <end position="198"/>
    </location>
</feature>
<feature type="region of interest" description="Disordered" evidence="8">
    <location>
        <begin position="84"/>
        <end position="103"/>
    </location>
</feature>
<dbReference type="Gene3D" id="3.40.470.10">
    <property type="entry name" value="Uracil-DNA glycosylase-like domain"/>
    <property type="match status" value="1"/>
</dbReference>
<organism evidence="10 11">
    <name type="scientific">Shouchella lehensis G1</name>
    <dbReference type="NCBI Taxonomy" id="1246626"/>
    <lineage>
        <taxon>Bacteria</taxon>
        <taxon>Bacillati</taxon>
        <taxon>Bacillota</taxon>
        <taxon>Bacilli</taxon>
        <taxon>Bacillales</taxon>
        <taxon>Bacillaceae</taxon>
        <taxon>Shouchella</taxon>
    </lineage>
</organism>
<dbReference type="PANTHER" id="PTHR33693">
    <property type="entry name" value="TYPE-5 URACIL-DNA GLYCOSYLASE"/>
    <property type="match status" value="1"/>
</dbReference>